<sequence length="462" mass="51584">MPRRPAPSIDIRGLLGAQMGASRQIGQMSLKCAPRIQGTNRSTVMPLTDVALRTLVATGKHFDGGGLYLEITAAGGRYWRMKYRFQGRESRLAFGVHPEVSLKAARQKREDARRLLAEGKNPGDVRRQTKRDTLHRQEEAARAIAGLPPMDSFEAVGREWLSAVQKYKVSLGHVSRTESRLALHIFPWIGKRPLSTLTAPDLLECLRRVESSGRIETAHKVKQACGQIFRYGVATGRCLHNPAADLSDALRPIVTTHRAAIVDPTRVGELMRAINGYQGHMTTRVALLLCAYLFQRPGEIRGAEWNEIDLDASTFTIKSARMKRSLQGKATGAPHVVPLSQQAAALLRDLHPLTGQGRLVFPGLRSRDRPISDMTLNAALRRLGFGPDDMTAHGFRAMARTLLHERLNVTPDVIEAQLAHAVPDALGRAYNRTEFLDQRRKMMQDWADYLDRLRLGRKSRQQ</sequence>
<dbReference type="PROSITE" id="PS51898">
    <property type="entry name" value="TYR_RECOMBINASE"/>
    <property type="match status" value="1"/>
</dbReference>
<dbReference type="Pfam" id="PF13356">
    <property type="entry name" value="Arm-DNA-bind_3"/>
    <property type="match status" value="1"/>
</dbReference>
<dbReference type="InterPro" id="IPR044068">
    <property type="entry name" value="CB"/>
</dbReference>
<dbReference type="InterPro" id="IPR025166">
    <property type="entry name" value="Integrase_DNA_bind_dom"/>
</dbReference>
<keyword evidence="4" id="KW-0233">DNA recombination</keyword>
<dbReference type="EMBL" id="AP025730">
    <property type="protein sequence ID" value="BDI06151.1"/>
    <property type="molecule type" value="Genomic_DNA"/>
</dbReference>
<evidence type="ECO:0000259" key="7">
    <source>
        <dbReference type="PROSITE" id="PS51900"/>
    </source>
</evidence>
<comment type="similarity">
    <text evidence="1">Belongs to the 'phage' integrase family.</text>
</comment>
<evidence type="ECO:0000256" key="1">
    <source>
        <dbReference type="ARBA" id="ARBA00008857"/>
    </source>
</evidence>
<proteinExistence type="inferred from homology"/>
<dbReference type="Gene3D" id="1.10.443.10">
    <property type="entry name" value="Intergrase catalytic core"/>
    <property type="match status" value="1"/>
</dbReference>
<evidence type="ECO:0000256" key="2">
    <source>
        <dbReference type="ARBA" id="ARBA00022908"/>
    </source>
</evidence>
<dbReference type="Proteomes" id="UP001057498">
    <property type="component" value="Chromosome"/>
</dbReference>
<evidence type="ECO:0000256" key="3">
    <source>
        <dbReference type="ARBA" id="ARBA00023125"/>
    </source>
</evidence>
<dbReference type="Gene3D" id="1.10.150.130">
    <property type="match status" value="1"/>
</dbReference>
<dbReference type="PROSITE" id="PS51900">
    <property type="entry name" value="CB"/>
    <property type="match status" value="1"/>
</dbReference>
<evidence type="ECO:0000313" key="8">
    <source>
        <dbReference type="EMBL" id="BDI06151.1"/>
    </source>
</evidence>
<feature type="domain" description="Tyr recombinase" evidence="6">
    <location>
        <begin position="257"/>
        <end position="443"/>
    </location>
</feature>
<evidence type="ECO:0000259" key="6">
    <source>
        <dbReference type="PROSITE" id="PS51898"/>
    </source>
</evidence>
<dbReference type="InterPro" id="IPR011010">
    <property type="entry name" value="DNA_brk_join_enz"/>
</dbReference>
<dbReference type="InterPro" id="IPR050808">
    <property type="entry name" value="Phage_Integrase"/>
</dbReference>
<accession>A0ABM7YNT7</accession>
<dbReference type="PANTHER" id="PTHR30629">
    <property type="entry name" value="PROPHAGE INTEGRASE"/>
    <property type="match status" value="1"/>
</dbReference>
<keyword evidence="3 5" id="KW-0238">DNA-binding</keyword>
<keyword evidence="2" id="KW-0229">DNA integration</keyword>
<dbReference type="Gene3D" id="3.30.160.390">
    <property type="entry name" value="Integrase, DNA-binding domain"/>
    <property type="match status" value="1"/>
</dbReference>
<dbReference type="SUPFAM" id="SSF56349">
    <property type="entry name" value="DNA breaking-rejoining enzymes"/>
    <property type="match status" value="1"/>
</dbReference>
<dbReference type="InterPro" id="IPR053876">
    <property type="entry name" value="Phage_int_M"/>
</dbReference>
<feature type="domain" description="Core-binding (CB)" evidence="7">
    <location>
        <begin position="151"/>
        <end position="233"/>
    </location>
</feature>
<dbReference type="Pfam" id="PF22022">
    <property type="entry name" value="Phage_int_M"/>
    <property type="match status" value="1"/>
</dbReference>
<reference evidence="8" key="1">
    <citation type="submission" date="2022-04" db="EMBL/GenBank/DDBJ databases">
        <title>Whole genome sequence of Sphaerotilus sp. FB-5.</title>
        <authorList>
            <person name="Takeda M."/>
            <person name="Narihara S."/>
            <person name="Akimoto M."/>
            <person name="Akimoto R."/>
            <person name="Nishiyashiki S."/>
            <person name="Murakami T."/>
        </authorList>
    </citation>
    <scope>NUCLEOTIDE SEQUENCE</scope>
    <source>
        <strain evidence="8">FB-5</strain>
    </source>
</reference>
<protein>
    <submittedName>
        <fullName evidence="8">Integrase</fullName>
    </submittedName>
</protein>
<name>A0ABM7YNT7_9BURK</name>
<dbReference type="InterPro" id="IPR013762">
    <property type="entry name" value="Integrase-like_cat_sf"/>
</dbReference>
<organism evidence="8 9">
    <name type="scientific">Sphaerotilus microaerophilus</name>
    <dbReference type="NCBI Taxonomy" id="2914710"/>
    <lineage>
        <taxon>Bacteria</taxon>
        <taxon>Pseudomonadati</taxon>
        <taxon>Pseudomonadota</taxon>
        <taxon>Betaproteobacteria</taxon>
        <taxon>Burkholderiales</taxon>
        <taxon>Sphaerotilaceae</taxon>
        <taxon>Sphaerotilus</taxon>
    </lineage>
</organism>
<evidence type="ECO:0000256" key="4">
    <source>
        <dbReference type="ARBA" id="ARBA00023172"/>
    </source>
</evidence>
<dbReference type="CDD" id="cd00801">
    <property type="entry name" value="INT_P4_C"/>
    <property type="match status" value="1"/>
</dbReference>
<dbReference type="InterPro" id="IPR010998">
    <property type="entry name" value="Integrase_recombinase_N"/>
</dbReference>
<dbReference type="InterPro" id="IPR002104">
    <property type="entry name" value="Integrase_catalytic"/>
</dbReference>
<keyword evidence="9" id="KW-1185">Reference proteome</keyword>
<evidence type="ECO:0000313" key="9">
    <source>
        <dbReference type="Proteomes" id="UP001057498"/>
    </source>
</evidence>
<dbReference type="Pfam" id="PF00589">
    <property type="entry name" value="Phage_integrase"/>
    <property type="match status" value="1"/>
</dbReference>
<gene>
    <name evidence="8" type="ORF">CATMQ487_31210</name>
</gene>
<evidence type="ECO:0000256" key="5">
    <source>
        <dbReference type="PROSITE-ProRule" id="PRU01248"/>
    </source>
</evidence>
<dbReference type="InterPro" id="IPR038488">
    <property type="entry name" value="Integrase_DNA-bd_sf"/>
</dbReference>
<dbReference type="PANTHER" id="PTHR30629:SF2">
    <property type="entry name" value="PROPHAGE INTEGRASE INTS-RELATED"/>
    <property type="match status" value="1"/>
</dbReference>